<dbReference type="Proteomes" id="UP000735302">
    <property type="component" value="Unassembled WGS sequence"/>
</dbReference>
<keyword evidence="2" id="KW-1185">Reference proteome</keyword>
<organism evidence="1 2">
    <name type="scientific">Plakobranchus ocellatus</name>
    <dbReference type="NCBI Taxonomy" id="259542"/>
    <lineage>
        <taxon>Eukaryota</taxon>
        <taxon>Metazoa</taxon>
        <taxon>Spiralia</taxon>
        <taxon>Lophotrochozoa</taxon>
        <taxon>Mollusca</taxon>
        <taxon>Gastropoda</taxon>
        <taxon>Heterobranchia</taxon>
        <taxon>Euthyneura</taxon>
        <taxon>Panpulmonata</taxon>
        <taxon>Sacoglossa</taxon>
        <taxon>Placobranchoidea</taxon>
        <taxon>Plakobranchidae</taxon>
        <taxon>Plakobranchus</taxon>
    </lineage>
</organism>
<comment type="caution">
    <text evidence="1">The sequence shown here is derived from an EMBL/GenBank/DDBJ whole genome shotgun (WGS) entry which is preliminary data.</text>
</comment>
<dbReference type="AlphaFoldDB" id="A0AAV4AZL3"/>
<reference evidence="1 2" key="1">
    <citation type="journal article" date="2021" name="Elife">
        <title>Chloroplast acquisition without the gene transfer in kleptoplastic sea slugs, Plakobranchus ocellatus.</title>
        <authorList>
            <person name="Maeda T."/>
            <person name="Takahashi S."/>
            <person name="Yoshida T."/>
            <person name="Shimamura S."/>
            <person name="Takaki Y."/>
            <person name="Nagai Y."/>
            <person name="Toyoda A."/>
            <person name="Suzuki Y."/>
            <person name="Arimoto A."/>
            <person name="Ishii H."/>
            <person name="Satoh N."/>
            <person name="Nishiyama T."/>
            <person name="Hasebe M."/>
            <person name="Maruyama T."/>
            <person name="Minagawa J."/>
            <person name="Obokata J."/>
            <person name="Shigenobu S."/>
        </authorList>
    </citation>
    <scope>NUCLEOTIDE SEQUENCE [LARGE SCALE GENOMIC DNA]</scope>
</reference>
<name>A0AAV4AZL3_9GAST</name>
<evidence type="ECO:0000313" key="2">
    <source>
        <dbReference type="Proteomes" id="UP000735302"/>
    </source>
</evidence>
<sequence>MANNDLLICREFTASRFILVKGSTLIHLDLQPFLTRSQLDNGSETSWFKLTHLQEVIDLLKTPLESYLDNEECSDDKKKADKSKSNKEFVLTGTTVRAACSFRSRPEGDIFLMDMARPSGKFTTTIGSSKPRSPSFTQMHVHHEKLICFICPRSNSSGLQLSQFMNTTIGGEHEDISKYFHPLTS</sequence>
<accession>A0AAV4AZL3</accession>
<gene>
    <name evidence="1" type="ORF">PoB_003850600</name>
</gene>
<dbReference type="EMBL" id="BLXT01004368">
    <property type="protein sequence ID" value="GFO12001.1"/>
    <property type="molecule type" value="Genomic_DNA"/>
</dbReference>
<proteinExistence type="predicted"/>
<protein>
    <submittedName>
        <fullName evidence="1">Uncharacterized protein</fullName>
    </submittedName>
</protein>
<evidence type="ECO:0000313" key="1">
    <source>
        <dbReference type="EMBL" id="GFO12001.1"/>
    </source>
</evidence>